<dbReference type="RefSeq" id="WP_013843394.1">
    <property type="nucleotide sequence ID" value="NC_015589.1"/>
</dbReference>
<dbReference type="HOGENOM" id="CLU_097520_0_0_9"/>
<dbReference type="KEGG" id="dru:Desru_3445"/>
<dbReference type="AlphaFoldDB" id="F6DLK6"/>
<accession>F6DLK6</accession>
<organism evidence="1 2">
    <name type="scientific">Desulforamulus ruminis (strain ATCC 23193 / DSM 2154 / NCIMB 8452 / DL)</name>
    <name type="common">Desulfotomaculum ruminis</name>
    <dbReference type="NCBI Taxonomy" id="696281"/>
    <lineage>
        <taxon>Bacteria</taxon>
        <taxon>Bacillati</taxon>
        <taxon>Bacillota</taxon>
        <taxon>Clostridia</taxon>
        <taxon>Eubacteriales</taxon>
        <taxon>Peptococcaceae</taxon>
        <taxon>Desulforamulus</taxon>
    </lineage>
</organism>
<reference evidence="2" key="1">
    <citation type="submission" date="2011-05" db="EMBL/GenBank/DDBJ databases">
        <title>Complete sequence of Desulfotomaculum ruminis DSM 2154.</title>
        <authorList>
            <person name="Lucas S."/>
            <person name="Copeland A."/>
            <person name="Lapidus A."/>
            <person name="Cheng J.-F."/>
            <person name="Goodwin L."/>
            <person name="Pitluck S."/>
            <person name="Lu M."/>
            <person name="Detter J.C."/>
            <person name="Han C."/>
            <person name="Tapia R."/>
            <person name="Land M."/>
            <person name="Hauser L."/>
            <person name="Kyrpides N."/>
            <person name="Ivanova N."/>
            <person name="Mikhailova N."/>
            <person name="Pagani I."/>
            <person name="Stams A.J.M."/>
            <person name="Plugge C.M."/>
            <person name="Muyzer G."/>
            <person name="Kuever J."/>
            <person name="Parshina S.N."/>
            <person name="Ivanova A.E."/>
            <person name="Nazina T.N."/>
            <person name="Brambilla E."/>
            <person name="Spring S."/>
            <person name="Klenk H.-P."/>
            <person name="Woyke T."/>
        </authorList>
    </citation>
    <scope>NUCLEOTIDE SEQUENCE [LARGE SCALE GENOMIC DNA]</scope>
    <source>
        <strain evidence="2">ATCC 23193 / DSM 2154 / NCIB 8452 / DL</strain>
    </source>
</reference>
<reference evidence="1 2" key="2">
    <citation type="journal article" date="2012" name="Stand. Genomic Sci.">
        <title>Complete genome sequence of the sulfate-reducing firmicute Desulfotomaculum ruminis type strain (DL(T)).</title>
        <authorList>
            <person name="Spring S."/>
            <person name="Visser M."/>
            <person name="Lu M."/>
            <person name="Copeland A."/>
            <person name="Lapidus A."/>
            <person name="Lucas S."/>
            <person name="Cheng J.F."/>
            <person name="Han C."/>
            <person name="Tapia R."/>
            <person name="Goodwin L.A."/>
            <person name="Pitluck S."/>
            <person name="Ivanova N."/>
            <person name="Land M."/>
            <person name="Hauser L."/>
            <person name="Larimer F."/>
            <person name="Rohde M."/>
            <person name="Goker M."/>
            <person name="Detter J.C."/>
            <person name="Kyrpides N.C."/>
            <person name="Woyke T."/>
            <person name="Schaap P.J."/>
            <person name="Plugge C.M."/>
            <person name="Muyzer G."/>
            <person name="Kuever J."/>
            <person name="Pereira I.A."/>
            <person name="Parshina S.N."/>
            <person name="Bernier-Latmani R."/>
            <person name="Stams A.J."/>
            <person name="Klenk H.P."/>
        </authorList>
    </citation>
    <scope>NUCLEOTIDE SEQUENCE [LARGE SCALE GENOMIC DNA]</scope>
    <source>
        <strain evidence="2">ATCC 23193 / DSM 2154 / NCIB 8452 / DL</strain>
    </source>
</reference>
<keyword evidence="2" id="KW-1185">Reference proteome</keyword>
<dbReference type="EMBL" id="CP002780">
    <property type="protein sequence ID" value="AEG61648.1"/>
    <property type="molecule type" value="Genomic_DNA"/>
</dbReference>
<sequence>MPMDIAVYLGDNGKPTSLYEKGTLAVYQRRQGQWNIIRQKDFCPQENLGMKDLRQKMKDMIVFLESCKTLVGSSVTGIPYFELEKAHCSIWEYQGSPLEFLDYIMEKEEAEQLQREQQKVVTLPVPVETFHGCYRISLKEIQEQNTGFTSKQALLPFIRKGNFFSLEVLCNHIPPWLETEIQIGSLQGRSEVMGKNEIKLTITKKCCGT</sequence>
<dbReference type="Pfam" id="PF09582">
    <property type="entry name" value="AnfO_nitrog"/>
    <property type="match status" value="1"/>
</dbReference>
<dbReference type="Proteomes" id="UP000009234">
    <property type="component" value="Chromosome"/>
</dbReference>
<dbReference type="eggNOG" id="ENOG50308XE">
    <property type="taxonomic scope" value="Bacteria"/>
</dbReference>
<dbReference type="InterPro" id="IPR014287">
    <property type="entry name" value="Nase_Fe-Fe_AnfO"/>
</dbReference>
<dbReference type="STRING" id="696281.Desru_3445"/>
<name>F6DLK6_DESRL</name>
<protein>
    <submittedName>
        <fullName evidence="1">Nitrogenase iron-iron accessory protein AnfO</fullName>
    </submittedName>
</protein>
<proteinExistence type="predicted"/>
<evidence type="ECO:0000313" key="2">
    <source>
        <dbReference type="Proteomes" id="UP000009234"/>
    </source>
</evidence>
<evidence type="ECO:0000313" key="1">
    <source>
        <dbReference type="EMBL" id="AEG61648.1"/>
    </source>
</evidence>
<dbReference type="OrthoDB" id="200286at2"/>
<gene>
    <name evidence="1" type="ordered locus">Desru_3445</name>
</gene>